<organism evidence="2 3">
    <name type="scientific">Cinchona calisaya</name>
    <dbReference type="NCBI Taxonomy" id="153742"/>
    <lineage>
        <taxon>Eukaryota</taxon>
        <taxon>Viridiplantae</taxon>
        <taxon>Streptophyta</taxon>
        <taxon>Embryophyta</taxon>
        <taxon>Tracheophyta</taxon>
        <taxon>Spermatophyta</taxon>
        <taxon>Magnoliopsida</taxon>
        <taxon>eudicotyledons</taxon>
        <taxon>Gunneridae</taxon>
        <taxon>Pentapetalae</taxon>
        <taxon>asterids</taxon>
        <taxon>lamiids</taxon>
        <taxon>Gentianales</taxon>
        <taxon>Rubiaceae</taxon>
        <taxon>Cinchonoideae</taxon>
        <taxon>Cinchoneae</taxon>
        <taxon>Cinchona</taxon>
    </lineage>
</organism>
<sequence>MGKKLSQASTKISKTDKKQLNSLIKILRPKVYITDSSNFKRLVQELTGNGNTVSLVPPSIPSEPVMQVPIVEIDDHAYQERSVNSSVDSSEASVPTSFNTAMESPEFCVSDTFNVFESDPLSSHKMDFPLYGDIESWLLETDNSFPYNCDVSIPTMQQQVGVYGYDVFSDLIN</sequence>
<keyword evidence="3" id="KW-1185">Reference proteome</keyword>
<dbReference type="PANTHER" id="PTHR33143:SF60">
    <property type="entry name" value="VQ DOMAIN-CONTAINING PROTEIN"/>
    <property type="match status" value="1"/>
</dbReference>
<feature type="domain" description="VQ" evidence="1">
    <location>
        <begin position="29"/>
        <end position="49"/>
    </location>
</feature>
<dbReference type="PANTHER" id="PTHR33143">
    <property type="entry name" value="F16F4.1 PROTEIN-RELATED"/>
    <property type="match status" value="1"/>
</dbReference>
<dbReference type="InterPro" id="IPR008889">
    <property type="entry name" value="VQ"/>
</dbReference>
<dbReference type="InterPro" id="IPR039607">
    <property type="entry name" value="VQ_8/17/18/20/21/25"/>
</dbReference>
<dbReference type="Pfam" id="PF05678">
    <property type="entry name" value="VQ"/>
    <property type="match status" value="1"/>
</dbReference>
<dbReference type="AlphaFoldDB" id="A0ABD2YSZ1"/>
<evidence type="ECO:0000313" key="2">
    <source>
        <dbReference type="EMBL" id="KAL3508952.1"/>
    </source>
</evidence>
<protein>
    <recommendedName>
        <fullName evidence="1">VQ domain-containing protein</fullName>
    </recommendedName>
</protein>
<reference evidence="2 3" key="1">
    <citation type="submission" date="2024-11" db="EMBL/GenBank/DDBJ databases">
        <title>A near-complete genome assembly of Cinchona calisaya.</title>
        <authorList>
            <person name="Lian D.C."/>
            <person name="Zhao X.W."/>
            <person name="Wei L."/>
        </authorList>
    </citation>
    <scope>NUCLEOTIDE SEQUENCE [LARGE SCALE GENOMIC DNA]</scope>
    <source>
        <tissue evidence="2">Nenye</tissue>
    </source>
</reference>
<dbReference type="Proteomes" id="UP001630127">
    <property type="component" value="Unassembled WGS sequence"/>
</dbReference>
<accession>A0ABD2YSZ1</accession>
<evidence type="ECO:0000313" key="3">
    <source>
        <dbReference type="Proteomes" id="UP001630127"/>
    </source>
</evidence>
<comment type="caution">
    <text evidence="2">The sequence shown here is derived from an EMBL/GenBank/DDBJ whole genome shotgun (WGS) entry which is preliminary data.</text>
</comment>
<dbReference type="EMBL" id="JBJUIK010000012">
    <property type="protein sequence ID" value="KAL3508952.1"/>
    <property type="molecule type" value="Genomic_DNA"/>
</dbReference>
<name>A0ABD2YSZ1_9GENT</name>
<proteinExistence type="predicted"/>
<evidence type="ECO:0000259" key="1">
    <source>
        <dbReference type="Pfam" id="PF05678"/>
    </source>
</evidence>
<gene>
    <name evidence="2" type="ORF">ACH5RR_028353</name>
</gene>